<name>A0A8T2SMI3_CERRI</name>
<dbReference type="Proteomes" id="UP000825935">
    <property type="component" value="Chromosome 19"/>
</dbReference>
<gene>
    <name evidence="1" type="ORF">KP509_19G019700</name>
</gene>
<dbReference type="AlphaFoldDB" id="A0A8T2SMI3"/>
<dbReference type="OrthoDB" id="2001736at2759"/>
<evidence type="ECO:0000313" key="2">
    <source>
        <dbReference type="Proteomes" id="UP000825935"/>
    </source>
</evidence>
<organism evidence="1 2">
    <name type="scientific">Ceratopteris richardii</name>
    <name type="common">Triangle waterfern</name>
    <dbReference type="NCBI Taxonomy" id="49495"/>
    <lineage>
        <taxon>Eukaryota</taxon>
        <taxon>Viridiplantae</taxon>
        <taxon>Streptophyta</taxon>
        <taxon>Embryophyta</taxon>
        <taxon>Tracheophyta</taxon>
        <taxon>Polypodiopsida</taxon>
        <taxon>Polypodiidae</taxon>
        <taxon>Polypodiales</taxon>
        <taxon>Pteridineae</taxon>
        <taxon>Pteridaceae</taxon>
        <taxon>Parkerioideae</taxon>
        <taxon>Ceratopteris</taxon>
    </lineage>
</organism>
<reference evidence="1" key="1">
    <citation type="submission" date="2021-08" db="EMBL/GenBank/DDBJ databases">
        <title>WGS assembly of Ceratopteris richardii.</title>
        <authorList>
            <person name="Marchant D.B."/>
            <person name="Chen G."/>
            <person name="Jenkins J."/>
            <person name="Shu S."/>
            <person name="Leebens-Mack J."/>
            <person name="Grimwood J."/>
            <person name="Schmutz J."/>
            <person name="Soltis P."/>
            <person name="Soltis D."/>
            <person name="Chen Z.-H."/>
        </authorList>
    </citation>
    <scope>NUCLEOTIDE SEQUENCE</scope>
    <source>
        <strain evidence="1">Whitten #5841</strain>
        <tissue evidence="1">Leaf</tissue>
    </source>
</reference>
<sequence length="134" mass="15482">MKDLCLKLTTLEKSNVIKEKQEPKREFIKRCIWCDSLEHAIKVCESFQEARAKNLVQWIDGKICSTDTGKLVPTNFGKGGMRRYFEVSSSQMFYETSSFLFKLARGQDDETKNLWDNVLTYVSKAKLPVESLTN</sequence>
<dbReference type="EMBL" id="CM035424">
    <property type="protein sequence ID" value="KAH7351908.1"/>
    <property type="molecule type" value="Genomic_DNA"/>
</dbReference>
<protein>
    <submittedName>
        <fullName evidence="1">Uncharacterized protein</fullName>
    </submittedName>
</protein>
<accession>A0A8T2SMI3</accession>
<proteinExistence type="predicted"/>
<keyword evidence="2" id="KW-1185">Reference proteome</keyword>
<comment type="caution">
    <text evidence="1">The sequence shown here is derived from an EMBL/GenBank/DDBJ whole genome shotgun (WGS) entry which is preliminary data.</text>
</comment>
<feature type="non-terminal residue" evidence="1">
    <location>
        <position position="134"/>
    </location>
</feature>
<evidence type="ECO:0000313" key="1">
    <source>
        <dbReference type="EMBL" id="KAH7351908.1"/>
    </source>
</evidence>